<keyword evidence="3" id="KW-0274">FAD</keyword>
<dbReference type="GO" id="GO:0071949">
    <property type="term" value="F:FAD binding"/>
    <property type="evidence" value="ECO:0007669"/>
    <property type="project" value="InterPro"/>
</dbReference>
<dbReference type="FunFam" id="3.50.50.60:FF:000115">
    <property type="entry name" value="Salicylate hydroxylase, putative"/>
    <property type="match status" value="1"/>
</dbReference>
<dbReference type="GO" id="GO:0004497">
    <property type="term" value="F:monooxygenase activity"/>
    <property type="evidence" value="ECO:0007669"/>
    <property type="project" value="UniProtKB-KW"/>
</dbReference>
<protein>
    <recommendedName>
        <fullName evidence="6">FAD-binding domain-containing protein</fullName>
    </recommendedName>
</protein>
<evidence type="ECO:0000256" key="3">
    <source>
        <dbReference type="ARBA" id="ARBA00022827"/>
    </source>
</evidence>
<dbReference type="PANTHER" id="PTHR13789:SF215">
    <property type="entry name" value="FAD-BINDING DOMAIN-CONTAINING PROTEIN-RELATED"/>
    <property type="match status" value="1"/>
</dbReference>
<gene>
    <name evidence="7" type="ORF">CNMCM7691_000678</name>
</gene>
<dbReference type="EMBL" id="JACBAG010001812">
    <property type="protein sequence ID" value="KAF7181460.1"/>
    <property type="molecule type" value="Genomic_DNA"/>
</dbReference>
<dbReference type="Gene3D" id="3.50.50.60">
    <property type="entry name" value="FAD/NAD(P)-binding domain"/>
    <property type="match status" value="1"/>
</dbReference>
<evidence type="ECO:0000259" key="6">
    <source>
        <dbReference type="Pfam" id="PF01494"/>
    </source>
</evidence>
<dbReference type="AlphaFoldDB" id="A0A8H6VC55"/>
<evidence type="ECO:0000256" key="2">
    <source>
        <dbReference type="ARBA" id="ARBA00022630"/>
    </source>
</evidence>
<dbReference type="SUPFAM" id="SSF51905">
    <property type="entry name" value="FAD/NAD(P)-binding domain"/>
    <property type="match status" value="1"/>
</dbReference>
<dbReference type="InterPro" id="IPR036188">
    <property type="entry name" value="FAD/NAD-bd_sf"/>
</dbReference>
<comment type="caution">
    <text evidence="7">The sequence shown here is derived from an EMBL/GenBank/DDBJ whole genome shotgun (WGS) entry which is preliminary data.</text>
</comment>
<keyword evidence="8" id="KW-1185">Reference proteome</keyword>
<evidence type="ECO:0000313" key="7">
    <source>
        <dbReference type="EMBL" id="KAF7181460.1"/>
    </source>
</evidence>
<comment type="similarity">
    <text evidence="1">Belongs to the paxM FAD-dependent monooxygenase family.</text>
</comment>
<accession>A0A8H6VC55</accession>
<feature type="domain" description="FAD-binding" evidence="6">
    <location>
        <begin position="2"/>
        <end position="330"/>
    </location>
</feature>
<dbReference type="InterPro" id="IPR050493">
    <property type="entry name" value="FAD-dep_Monooxygenase_BioMet"/>
</dbReference>
<keyword evidence="2" id="KW-0285">Flavoprotein</keyword>
<evidence type="ECO:0000313" key="8">
    <source>
        <dbReference type="Proteomes" id="UP000641853"/>
    </source>
</evidence>
<organism evidence="7 8">
    <name type="scientific">Aspergillus felis</name>
    <dbReference type="NCBI Taxonomy" id="1287682"/>
    <lineage>
        <taxon>Eukaryota</taxon>
        <taxon>Fungi</taxon>
        <taxon>Dikarya</taxon>
        <taxon>Ascomycota</taxon>
        <taxon>Pezizomycotina</taxon>
        <taxon>Eurotiomycetes</taxon>
        <taxon>Eurotiomycetidae</taxon>
        <taxon>Eurotiales</taxon>
        <taxon>Aspergillaceae</taxon>
        <taxon>Aspergillus</taxon>
        <taxon>Aspergillus subgen. Fumigati</taxon>
    </lineage>
</organism>
<dbReference type="SUPFAM" id="SSF54373">
    <property type="entry name" value="FAD-linked reductases, C-terminal domain"/>
    <property type="match status" value="1"/>
</dbReference>
<sequence>MKVIIVGGGIAGLAAAIGLRRAGHNVQIFERSSFLREVGAAIHVQPNASRILLHWGFDPKRARLVTGLRTMIVPGTSLTSNVGVDCSHFVETYGAPWYLAHRVDLHSELRRLATTPEAPGIPVEIILRSEVVGFDAEKGSITLADGSIRRADLVVAADGVHTTAIHQVIGHATPAVATGSAAFRFLIPTEDIQQDPETAHLLADGLMRVYVAEGVRRLIWYSCADNTVENFVGIHLYERGHGQKEDWNLSADVDDVLAQFHDYHPTLLRIIKKATSIKRWPLLYRDPIPTWSRGRLVLIGDAAHPMLPHQGQGGAQAIEDGGALGEIFARMPDHPTQDEIRDRLALFEKVRVNRASVITIFSNAGQDQGWKVKERAAQYMPEGKIPSSPPEFMEHNFRCDVLEESRGLLQLYLGRSECLN</sequence>
<dbReference type="Proteomes" id="UP000641853">
    <property type="component" value="Unassembled WGS sequence"/>
</dbReference>
<evidence type="ECO:0000256" key="1">
    <source>
        <dbReference type="ARBA" id="ARBA00007992"/>
    </source>
</evidence>
<name>A0A8H6VC55_9EURO</name>
<dbReference type="PANTHER" id="PTHR13789">
    <property type="entry name" value="MONOOXYGENASE"/>
    <property type="match status" value="1"/>
</dbReference>
<reference evidence="7" key="1">
    <citation type="submission" date="2020-06" db="EMBL/GenBank/DDBJ databases">
        <title>Draft genome sequences of strains closely related to Aspergillus parafelis and Aspergillus hiratsukae.</title>
        <authorList>
            <person name="Dos Santos R.A.C."/>
            <person name="Rivero-Menendez O."/>
            <person name="Steenwyk J.L."/>
            <person name="Mead M.E."/>
            <person name="Goldman G.H."/>
            <person name="Alastruey-Izquierdo A."/>
            <person name="Rokas A."/>
        </authorList>
    </citation>
    <scope>NUCLEOTIDE SEQUENCE</scope>
    <source>
        <strain evidence="7">CNM-CM7691</strain>
    </source>
</reference>
<keyword evidence="5" id="KW-0503">Monooxygenase</keyword>
<proteinExistence type="inferred from homology"/>
<keyword evidence="4" id="KW-0560">Oxidoreductase</keyword>
<dbReference type="PRINTS" id="PR00420">
    <property type="entry name" value="RNGMNOXGNASE"/>
</dbReference>
<evidence type="ECO:0000256" key="5">
    <source>
        <dbReference type="ARBA" id="ARBA00023033"/>
    </source>
</evidence>
<dbReference type="InterPro" id="IPR002938">
    <property type="entry name" value="FAD-bd"/>
</dbReference>
<dbReference type="Pfam" id="PF01494">
    <property type="entry name" value="FAD_binding_3"/>
    <property type="match status" value="1"/>
</dbReference>
<evidence type="ECO:0000256" key="4">
    <source>
        <dbReference type="ARBA" id="ARBA00023002"/>
    </source>
</evidence>